<dbReference type="EMBL" id="PTRA01000001">
    <property type="protein sequence ID" value="PQA59121.1"/>
    <property type="molecule type" value="Genomic_DNA"/>
</dbReference>
<dbReference type="GO" id="GO:0019546">
    <property type="term" value="P:L-arginine deiminase pathway"/>
    <property type="evidence" value="ECO:0007669"/>
    <property type="project" value="TreeGrafter"/>
</dbReference>
<dbReference type="GO" id="GO:0016990">
    <property type="term" value="F:arginine deiminase activity"/>
    <property type="evidence" value="ECO:0007669"/>
    <property type="project" value="UniProtKB-EC"/>
</dbReference>
<evidence type="ECO:0000256" key="5">
    <source>
        <dbReference type="ARBA" id="ARBA00049429"/>
    </source>
</evidence>
<name>A0A2S7IN05_9BACT</name>
<dbReference type="EC" id="3.5.3.6" evidence="3"/>
<dbReference type="InterPro" id="IPR003876">
    <property type="entry name" value="Arg_deiminase"/>
</dbReference>
<keyword evidence="7" id="KW-1185">Reference proteome</keyword>
<dbReference type="Gene3D" id="3.75.10.10">
    <property type="entry name" value="L-arginine/glycine Amidinotransferase, Chain A"/>
    <property type="match status" value="1"/>
</dbReference>
<dbReference type="RefSeq" id="WP_104710370.1">
    <property type="nucleotide sequence ID" value="NZ_PTRA01000001.1"/>
</dbReference>
<evidence type="ECO:0000256" key="2">
    <source>
        <dbReference type="ARBA" id="ARBA00010206"/>
    </source>
</evidence>
<reference evidence="7" key="1">
    <citation type="submission" date="2018-02" db="EMBL/GenBank/DDBJ databases">
        <title>Genome sequencing of Solimonas sp. HR-BB.</title>
        <authorList>
            <person name="Lee Y."/>
            <person name="Jeon C.O."/>
        </authorList>
    </citation>
    <scope>NUCLEOTIDE SEQUENCE [LARGE SCALE GENOMIC DNA]</scope>
    <source>
        <strain evidence="7">HR-U</strain>
    </source>
</reference>
<dbReference type="SUPFAM" id="SSF55909">
    <property type="entry name" value="Pentein"/>
    <property type="match status" value="1"/>
</dbReference>
<evidence type="ECO:0000256" key="3">
    <source>
        <dbReference type="ARBA" id="ARBA00012171"/>
    </source>
</evidence>
<protein>
    <recommendedName>
        <fullName evidence="3">arginine deiminase</fullName>
        <ecNumber evidence="3">3.5.3.6</ecNumber>
    </recommendedName>
</protein>
<dbReference type="OrthoDB" id="9807502at2"/>
<organism evidence="6 7">
    <name type="scientific">Siphonobacter curvatus</name>
    <dbReference type="NCBI Taxonomy" id="2094562"/>
    <lineage>
        <taxon>Bacteria</taxon>
        <taxon>Pseudomonadati</taxon>
        <taxon>Bacteroidota</taxon>
        <taxon>Cytophagia</taxon>
        <taxon>Cytophagales</taxon>
        <taxon>Cytophagaceae</taxon>
        <taxon>Siphonobacter</taxon>
    </lineage>
</organism>
<keyword evidence="6" id="KW-0808">Transferase</keyword>
<dbReference type="PANTHER" id="PTHR47271:SF2">
    <property type="entry name" value="ARGININE DEIMINASE"/>
    <property type="match status" value="1"/>
</dbReference>
<gene>
    <name evidence="6" type="ORF">C5O19_05555</name>
</gene>
<comment type="catalytic activity">
    <reaction evidence="5">
        <text>L-arginine + H2O = L-citrulline + NH4(+)</text>
        <dbReference type="Rhea" id="RHEA:19597"/>
        <dbReference type="ChEBI" id="CHEBI:15377"/>
        <dbReference type="ChEBI" id="CHEBI:28938"/>
        <dbReference type="ChEBI" id="CHEBI:32682"/>
        <dbReference type="ChEBI" id="CHEBI:57743"/>
        <dbReference type="EC" id="3.5.3.6"/>
    </reaction>
</comment>
<dbReference type="Proteomes" id="UP000239590">
    <property type="component" value="Unassembled WGS sequence"/>
</dbReference>
<proteinExistence type="inferred from homology"/>
<dbReference type="AlphaFoldDB" id="A0A2S7IN05"/>
<evidence type="ECO:0000256" key="1">
    <source>
        <dbReference type="ARBA" id="ARBA00005213"/>
    </source>
</evidence>
<sequence length="476" mass="53981">MQPIFVASEVGTLQRLLIHSPDSGLGKVVPSKAQDWLFEDIVHLDTMRKDEYDYYVKILLYFLDPEKVKGKIAQIDADPKRSFYKPDHPEYFNSDKVIEFQKLLADILEQEAIKTKLIAAICAVEHEWYSTQAELNELSPVDLAKTLISGTTPSGEMLFSPVPNLIFTRDIGITINDHLLLNKPAKQARTREALLAQYIFYTHPIFEPLRGKIIELPDNELYFLLPDNEKNYNKTTLEGGDVMMVAPNHLVIGVSERTTVFAAQQSIKILFEKNVVDKITVVRIPFKRDYMHLDTVCTQVKKNVWVVLGSLLKQGRHAEDQIDPTMSGLIPPKADEDVKIVQFYKDGTSPKELASLEELLTQISVEDLGCREEEVTFIFSGNNEFPYGAREQWTDSCNLLALKEGVVIGYDRNDKTLEAFRQKGFRIIRAADLIHEFEEGLSSPETLTDTFILLPSAELSRARGGSHCMSMPILRT</sequence>
<dbReference type="Pfam" id="PF02274">
    <property type="entry name" value="ADI"/>
    <property type="match status" value="1"/>
</dbReference>
<comment type="similarity">
    <text evidence="2">Belongs to the arginine deiminase family.</text>
</comment>
<evidence type="ECO:0000313" key="7">
    <source>
        <dbReference type="Proteomes" id="UP000239590"/>
    </source>
</evidence>
<keyword evidence="4" id="KW-0378">Hydrolase</keyword>
<comment type="caution">
    <text evidence="6">The sequence shown here is derived from an EMBL/GenBank/DDBJ whole genome shotgun (WGS) entry which is preliminary data.</text>
</comment>
<accession>A0A2S7IN05</accession>
<comment type="pathway">
    <text evidence="1">Amino-acid degradation; L-arginine degradation via ADI pathway; carbamoyl phosphate from L-arginine: step 1/2.</text>
</comment>
<evidence type="ECO:0000256" key="4">
    <source>
        <dbReference type="ARBA" id="ARBA00022801"/>
    </source>
</evidence>
<dbReference type="PANTHER" id="PTHR47271">
    <property type="entry name" value="ARGININE DEIMINASE"/>
    <property type="match status" value="1"/>
</dbReference>
<evidence type="ECO:0000313" key="6">
    <source>
        <dbReference type="EMBL" id="PQA59121.1"/>
    </source>
</evidence>
<dbReference type="GO" id="GO:0016740">
    <property type="term" value="F:transferase activity"/>
    <property type="evidence" value="ECO:0007669"/>
    <property type="project" value="UniProtKB-KW"/>
</dbReference>
<dbReference type="PRINTS" id="PR01466">
    <property type="entry name" value="ARGDEIMINASE"/>
</dbReference>